<evidence type="ECO:0000313" key="5">
    <source>
        <dbReference type="EMBL" id="RJX65506.1"/>
    </source>
</evidence>
<keyword evidence="6" id="KW-1185">Reference proteome</keyword>
<dbReference type="CDD" id="cd02808">
    <property type="entry name" value="GltS_FMN"/>
    <property type="match status" value="1"/>
</dbReference>
<dbReference type="InterPro" id="IPR002932">
    <property type="entry name" value="Glu_synthdom"/>
</dbReference>
<reference evidence="5 6" key="1">
    <citation type="submission" date="2018-09" db="EMBL/GenBank/DDBJ databases">
        <title>Altererythrobacter sp.Ery1 and Ery12, the genome sequencing of novel strains in genus Alterythrobacter.</title>
        <authorList>
            <person name="Cheng H."/>
            <person name="Wu Y.-H."/>
            <person name="Fang C."/>
            <person name="Xu X.-W."/>
        </authorList>
    </citation>
    <scope>NUCLEOTIDE SEQUENCE [LARGE SCALE GENOMIC DNA]</scope>
    <source>
        <strain evidence="5 6">Ery12</strain>
    </source>
</reference>
<dbReference type="PIRSF" id="PIRSF006429">
    <property type="entry name" value="GOGAT_lg_2"/>
    <property type="match status" value="1"/>
</dbReference>
<protein>
    <submittedName>
        <fullName evidence="5">FMN-binding glutamate synthase family protein</fullName>
    </submittedName>
</protein>
<dbReference type="InterPro" id="IPR013785">
    <property type="entry name" value="Aldolase_TIM"/>
</dbReference>
<dbReference type="PIRSF" id="PIRSF500060">
    <property type="entry name" value="UCP500060"/>
    <property type="match status" value="1"/>
</dbReference>
<feature type="transmembrane region" description="Helical" evidence="3">
    <location>
        <begin position="40"/>
        <end position="57"/>
    </location>
</feature>
<dbReference type="InterPro" id="IPR027283">
    <property type="entry name" value="YerD"/>
</dbReference>
<evidence type="ECO:0000259" key="4">
    <source>
        <dbReference type="Pfam" id="PF01645"/>
    </source>
</evidence>
<organism evidence="5 6">
    <name type="scientific">Tsuneonella suprasediminis</name>
    <dbReference type="NCBI Taxonomy" id="2306996"/>
    <lineage>
        <taxon>Bacteria</taxon>
        <taxon>Pseudomonadati</taxon>
        <taxon>Pseudomonadota</taxon>
        <taxon>Alphaproteobacteria</taxon>
        <taxon>Sphingomonadales</taxon>
        <taxon>Erythrobacteraceae</taxon>
        <taxon>Tsuneonella</taxon>
    </lineage>
</organism>
<feature type="domain" description="Glutamate synthase" evidence="4">
    <location>
        <begin position="162"/>
        <end position="480"/>
    </location>
</feature>
<dbReference type="SUPFAM" id="SSF51395">
    <property type="entry name" value="FMN-linked oxidoreductases"/>
    <property type="match status" value="1"/>
</dbReference>
<dbReference type="GO" id="GO:0015930">
    <property type="term" value="F:glutamate synthase activity"/>
    <property type="evidence" value="ECO:0007669"/>
    <property type="project" value="InterPro"/>
</dbReference>
<evidence type="ECO:0000256" key="1">
    <source>
        <dbReference type="ARBA" id="ARBA00009716"/>
    </source>
</evidence>
<dbReference type="AlphaFoldDB" id="A0A419QYB9"/>
<dbReference type="PANTHER" id="PTHR43819:SF1">
    <property type="entry name" value="ARCHAEAL-TYPE GLUTAMATE SYNTHASE [NADPH]"/>
    <property type="match status" value="1"/>
</dbReference>
<comment type="caution">
    <text evidence="5">The sequence shown here is derived from an EMBL/GenBank/DDBJ whole genome shotgun (WGS) entry which is preliminary data.</text>
</comment>
<evidence type="ECO:0000256" key="2">
    <source>
        <dbReference type="PIRNR" id="PIRNR006429"/>
    </source>
</evidence>
<dbReference type="InterPro" id="IPR024188">
    <property type="entry name" value="GltB"/>
</dbReference>
<proteinExistence type="inferred from homology"/>
<dbReference type="Gene3D" id="3.20.20.70">
    <property type="entry name" value="Aldolase class I"/>
    <property type="match status" value="1"/>
</dbReference>
<dbReference type="GO" id="GO:0006537">
    <property type="term" value="P:glutamate biosynthetic process"/>
    <property type="evidence" value="ECO:0007669"/>
    <property type="project" value="InterPro"/>
</dbReference>
<evidence type="ECO:0000313" key="6">
    <source>
        <dbReference type="Proteomes" id="UP000284322"/>
    </source>
</evidence>
<dbReference type="EMBL" id="RAHJ01000022">
    <property type="protein sequence ID" value="RJX65506.1"/>
    <property type="molecule type" value="Genomic_DNA"/>
</dbReference>
<feature type="transmembrane region" description="Helical" evidence="3">
    <location>
        <begin position="14"/>
        <end position="34"/>
    </location>
</feature>
<dbReference type="RefSeq" id="WP_120112149.1">
    <property type="nucleotide sequence ID" value="NZ_RAHJ01000022.1"/>
</dbReference>
<dbReference type="Proteomes" id="UP000284322">
    <property type="component" value="Unassembled WGS sequence"/>
</dbReference>
<gene>
    <name evidence="5" type="ORF">D6858_14390</name>
</gene>
<dbReference type="PANTHER" id="PTHR43819">
    <property type="entry name" value="ARCHAEAL-TYPE GLUTAMATE SYNTHASE [NADPH]"/>
    <property type="match status" value="1"/>
</dbReference>
<sequence>MIFSSATRHHTENLFARMLPLALMAALSLLLFWAGGAWRWGLLATIPLLAVAVWDFFQSKHTLRRNYPLLARVRWAMEDLRPFARAYIVEGDLEGRPFNHDERALVYARAKKELDDHPFGTELDVYSDEYEWLAHSIVPNEKAPEDWRVTVGTEQCKRPYSAALLNISAMSFGSLSANAIMALNKGAALGGFYHDTGEGGLSKYHRTHGGDLVWEIGSGYFGCRDEKGGFDEGRFSETASIDQVKMVEIKLSQGAKPGHGGVLPGPKVSQEIAETRHVPVRQDCVSPAAHSTFSTPIELLEWAARLRELSGGKPVGIKLCVGQPHEVFAIMKAMRETGIRLDYIVVDGAEGGTGAAPVELSNRVGMPLREGLILVRNALIGCDLKGEIKLGTSGKVHSGAGLAMNIGLGADWCNSARAMMFSLGCIQSLRCHEDTCPTGIATQDKTRQRGLVVEDKAERVANFQHATIDALRTIVVAMGLDNPWQITPDHINERLNSARARAIDRIYDFLPAGILLSDPESTQYARYWNAAQAHTFERLR</sequence>
<evidence type="ECO:0000256" key="3">
    <source>
        <dbReference type="SAM" id="Phobius"/>
    </source>
</evidence>
<keyword evidence="3" id="KW-0812">Transmembrane</keyword>
<dbReference type="OrthoDB" id="9758182at2"/>
<keyword evidence="3" id="KW-0472">Membrane</keyword>
<accession>A0A419QYB9</accession>
<dbReference type="Pfam" id="PF01645">
    <property type="entry name" value="Glu_synthase"/>
    <property type="match status" value="1"/>
</dbReference>
<comment type="similarity">
    <text evidence="1 2">Belongs to the glutamate synthase family.</text>
</comment>
<keyword evidence="3" id="KW-1133">Transmembrane helix</keyword>
<name>A0A419QYB9_9SPHN</name>